<comment type="caution">
    <text evidence="2">The sequence shown here is derived from an EMBL/GenBank/DDBJ whole genome shotgun (WGS) entry which is preliminary data.</text>
</comment>
<dbReference type="EMBL" id="BAABME010012984">
    <property type="protein sequence ID" value="GAA0185710.1"/>
    <property type="molecule type" value="Genomic_DNA"/>
</dbReference>
<dbReference type="AlphaFoldDB" id="A0AAV3RXY3"/>
<sequence>MVVRRLMCWRKKTGSIALVDAGEAKVGTEDPIMVDSPIRLDEGVGIDGNELPSMCEEEQHAMVDSTIRLDEGVGIDGNEIPSMFEEEQPTMVDENEGGFDWYEDLDNELFLRDENFDENYEPLGDEVEGEGDAEDGRCYMSEGEVDDDLGPDEGKGQGEAEDEGCLTTRKKKPSKGVLFNRYVQLMNPVLTPTMIFGSAAEFRELIRVYAVKTKKPPRLVDEQENKMNIKGIVSPNVIKVLKEREKRTHEYITRPSGSPRYDITSAKHSFVVDVENVRVDCGSWDPFCNLLPPELHVLQGRPKRCWQKDETELREVAEK</sequence>
<proteinExistence type="predicted"/>
<feature type="region of interest" description="Disordered" evidence="1">
    <location>
        <begin position="119"/>
        <end position="167"/>
    </location>
</feature>
<name>A0AAV3RXY3_LITER</name>
<reference evidence="2 3" key="1">
    <citation type="submission" date="2024-01" db="EMBL/GenBank/DDBJ databases">
        <title>The complete chloroplast genome sequence of Lithospermum erythrorhizon: insights into the phylogenetic relationship among Boraginaceae species and the maternal lineages of purple gromwells.</title>
        <authorList>
            <person name="Okada T."/>
            <person name="Watanabe K."/>
        </authorList>
    </citation>
    <scope>NUCLEOTIDE SEQUENCE [LARGE SCALE GENOMIC DNA]</scope>
</reference>
<dbReference type="Proteomes" id="UP001454036">
    <property type="component" value="Unassembled WGS sequence"/>
</dbReference>
<keyword evidence="3" id="KW-1185">Reference proteome</keyword>
<accession>A0AAV3RXY3</accession>
<evidence type="ECO:0000256" key="1">
    <source>
        <dbReference type="SAM" id="MobiDB-lite"/>
    </source>
</evidence>
<feature type="compositionally biased region" description="Acidic residues" evidence="1">
    <location>
        <begin position="119"/>
        <end position="133"/>
    </location>
</feature>
<evidence type="ECO:0000313" key="2">
    <source>
        <dbReference type="EMBL" id="GAA0185710.1"/>
    </source>
</evidence>
<organism evidence="2 3">
    <name type="scientific">Lithospermum erythrorhizon</name>
    <name type="common">Purple gromwell</name>
    <name type="synonym">Lithospermum officinale var. erythrorhizon</name>
    <dbReference type="NCBI Taxonomy" id="34254"/>
    <lineage>
        <taxon>Eukaryota</taxon>
        <taxon>Viridiplantae</taxon>
        <taxon>Streptophyta</taxon>
        <taxon>Embryophyta</taxon>
        <taxon>Tracheophyta</taxon>
        <taxon>Spermatophyta</taxon>
        <taxon>Magnoliopsida</taxon>
        <taxon>eudicotyledons</taxon>
        <taxon>Gunneridae</taxon>
        <taxon>Pentapetalae</taxon>
        <taxon>asterids</taxon>
        <taxon>lamiids</taxon>
        <taxon>Boraginales</taxon>
        <taxon>Boraginaceae</taxon>
        <taxon>Boraginoideae</taxon>
        <taxon>Lithospermeae</taxon>
        <taxon>Lithospermum</taxon>
    </lineage>
</organism>
<gene>
    <name evidence="2" type="ORF">LIER_32998</name>
</gene>
<evidence type="ECO:0000313" key="3">
    <source>
        <dbReference type="Proteomes" id="UP001454036"/>
    </source>
</evidence>
<protein>
    <submittedName>
        <fullName evidence="2">Uncharacterized protein</fullName>
    </submittedName>
</protein>